<evidence type="ECO:0000259" key="2">
    <source>
        <dbReference type="Pfam" id="PF22974"/>
    </source>
</evidence>
<dbReference type="InterPro" id="IPR054293">
    <property type="entry name" value="DUF7029"/>
</dbReference>
<evidence type="ECO:0000256" key="1">
    <source>
        <dbReference type="SAM" id="SignalP"/>
    </source>
</evidence>
<feature type="chain" id="PRO_5043519227" description="DUF7029 domain-containing protein" evidence="1">
    <location>
        <begin position="21"/>
        <end position="674"/>
    </location>
</feature>
<protein>
    <recommendedName>
        <fullName evidence="2">DUF7029 domain-containing protein</fullName>
    </recommendedName>
</protein>
<keyword evidence="4" id="KW-1185">Reference proteome</keyword>
<accession>A0AAV9XG03</accession>
<evidence type="ECO:0000313" key="4">
    <source>
        <dbReference type="Proteomes" id="UP001365542"/>
    </source>
</evidence>
<dbReference type="Pfam" id="PF22974">
    <property type="entry name" value="DUF7029"/>
    <property type="match status" value="1"/>
</dbReference>
<dbReference type="EMBL" id="JAVHJO010000004">
    <property type="protein sequence ID" value="KAK6540596.1"/>
    <property type="molecule type" value="Genomic_DNA"/>
</dbReference>
<evidence type="ECO:0000313" key="3">
    <source>
        <dbReference type="EMBL" id="KAK6540596.1"/>
    </source>
</evidence>
<feature type="signal peptide" evidence="1">
    <location>
        <begin position="1"/>
        <end position="20"/>
    </location>
</feature>
<feature type="domain" description="DUF7029" evidence="2">
    <location>
        <begin position="97"/>
        <end position="197"/>
    </location>
</feature>
<comment type="caution">
    <text evidence="3">The sequence shown here is derived from an EMBL/GenBank/DDBJ whole genome shotgun (WGS) entry which is preliminary data.</text>
</comment>
<gene>
    <name evidence="3" type="ORF">TWF694_007991</name>
</gene>
<organism evidence="3 4">
    <name type="scientific">Orbilia ellipsospora</name>
    <dbReference type="NCBI Taxonomy" id="2528407"/>
    <lineage>
        <taxon>Eukaryota</taxon>
        <taxon>Fungi</taxon>
        <taxon>Dikarya</taxon>
        <taxon>Ascomycota</taxon>
        <taxon>Pezizomycotina</taxon>
        <taxon>Orbiliomycetes</taxon>
        <taxon>Orbiliales</taxon>
        <taxon>Orbiliaceae</taxon>
        <taxon>Orbilia</taxon>
    </lineage>
</organism>
<keyword evidence="1" id="KW-0732">Signal</keyword>
<sequence length="674" mass="74983">MPSSKLLALALGLFAVNVSAYPRPGGQDLSTVTAPAERRKIDLLPLRTDELFPRLRKRADDLSSLGFQDRLSLFYGANDHNDYSKLHLGNMTLTRGSHPIILLEDFDSLASDIKCTGDKMAIKFNSREAMDYAKKSWGNVSATNYFTMITHHQHTGCGEKETRTPFRIVALDYKPEQSTVILKKEETNWDKTAQNFEFHIGAITHPTVASQHVLSLQAREFRTGERVVHGLTHFGTPIKYLWCNGWGRISFLNFGGNCGYYRVETVVVDAVEDIWGDIDTKPQTLNISSSLGPVKDLFGKPGADTRISCLDCHFNAKSEYRVWLKRTEGGDPTVGFYFKPNIDTQLKLKITAAPALPLMAKDFNLGELALELLVPEYGVQNLAKFLPEALPGPGLEVIGKIGFTITTGFRLNTGSASIRAESVSSSQGGTSIQPKDLHTLDFKGIHEVGEVSLSAEFNPYYRLGLGIGVVLFDGSFKAGVFAGWKFYIRNRFSLCFNDLKNTLKPKVDFMSQFRVDAGVQLILELPFGLNAKWLKSKIVNLIGGNLAWRNIHNHPFRNGTCKGSVWPEDSPTPVTNPDKLLPTKEYTDEELVKAFKRTRLSTATVIEGNCLKWKGTEPVTDKSLSAYPTSGPMAKFAPFLTTKDMQFAMEQVTNGWHTDCSKDWSKVDLAKELA</sequence>
<proteinExistence type="predicted"/>
<dbReference type="Proteomes" id="UP001365542">
    <property type="component" value="Unassembled WGS sequence"/>
</dbReference>
<dbReference type="AlphaFoldDB" id="A0AAV9XG03"/>
<name>A0AAV9XG03_9PEZI</name>
<reference evidence="3 4" key="1">
    <citation type="submission" date="2019-10" db="EMBL/GenBank/DDBJ databases">
        <authorList>
            <person name="Palmer J.M."/>
        </authorList>
    </citation>
    <scope>NUCLEOTIDE SEQUENCE [LARGE SCALE GENOMIC DNA]</scope>
    <source>
        <strain evidence="3 4">TWF694</strain>
    </source>
</reference>